<evidence type="ECO:0008006" key="3">
    <source>
        <dbReference type="Google" id="ProtNLM"/>
    </source>
</evidence>
<sequence>MRLLILICTIVLFAISAQAQATISDGYISYSISVDSDIPAAAFLSMGSSLEIAFKGERTKAIAKVAGGTNTLSAIVDHKSKKGLSLMDVLGKKKALKLDRDQLDEARANMEKAAKNPMRRTDDTKTIAGYVCQKVLMKDKESGANIILYLTDKITPKGDPFAKYLVGELKGFPLGIVVRFEGTTVRMTADKVSSRTPSDGAFSLSVPSDYELTTVKGLEDSVKQEIQKKR</sequence>
<organism evidence="2">
    <name type="scientific">uncultured Aureispira sp</name>
    <dbReference type="NCBI Taxonomy" id="1331704"/>
    <lineage>
        <taxon>Bacteria</taxon>
        <taxon>Pseudomonadati</taxon>
        <taxon>Bacteroidota</taxon>
        <taxon>Saprospiria</taxon>
        <taxon>Saprospirales</taxon>
        <taxon>Saprospiraceae</taxon>
        <taxon>Aureispira</taxon>
        <taxon>environmental samples</taxon>
    </lineage>
</organism>
<gene>
    <name evidence="2" type="ORF">HELGO_WM40552</name>
</gene>
<evidence type="ECO:0000313" key="2">
    <source>
        <dbReference type="EMBL" id="CAA6813885.1"/>
    </source>
</evidence>
<dbReference type="AlphaFoldDB" id="A0A6S6TFR6"/>
<feature type="chain" id="PRO_5027643160" description="DUF4412 domain-containing protein" evidence="1">
    <location>
        <begin position="22"/>
        <end position="230"/>
    </location>
</feature>
<feature type="signal peptide" evidence="1">
    <location>
        <begin position="1"/>
        <end position="21"/>
    </location>
</feature>
<name>A0A6S6TFR6_9BACT</name>
<protein>
    <recommendedName>
        <fullName evidence="3">DUF4412 domain-containing protein</fullName>
    </recommendedName>
</protein>
<proteinExistence type="predicted"/>
<keyword evidence="1" id="KW-0732">Signal</keyword>
<evidence type="ECO:0000256" key="1">
    <source>
        <dbReference type="SAM" id="SignalP"/>
    </source>
</evidence>
<dbReference type="EMBL" id="CACVAQ010000210">
    <property type="protein sequence ID" value="CAA6813885.1"/>
    <property type="molecule type" value="Genomic_DNA"/>
</dbReference>
<reference evidence="2" key="1">
    <citation type="submission" date="2020-01" db="EMBL/GenBank/DDBJ databases">
        <authorList>
            <person name="Meier V. D."/>
            <person name="Meier V D."/>
        </authorList>
    </citation>
    <scope>NUCLEOTIDE SEQUENCE</scope>
    <source>
        <strain evidence="2">HLG_WM_MAG_10</strain>
    </source>
</reference>
<accession>A0A6S6TFR6</accession>